<comment type="caution">
    <text evidence="1">The sequence shown here is derived from an EMBL/GenBank/DDBJ whole genome shotgun (WGS) entry which is preliminary data.</text>
</comment>
<dbReference type="AlphaFoldDB" id="A0A917PR82"/>
<dbReference type="Proteomes" id="UP000636956">
    <property type="component" value="Unassembled WGS sequence"/>
</dbReference>
<evidence type="ECO:0000313" key="1">
    <source>
        <dbReference type="EMBL" id="GGJ88960.1"/>
    </source>
</evidence>
<sequence>MLSARPGTLARMAKTDSFSVYDAPLAARPPTDPWVHALGEAAMYSPDYELLSRLLGIPVAAGKGSTTGALASGVDAWLSAEFRRAGFSADEVWPRPSIPRIMPRDIAMLLDGLPANLADAVRERLTSIKSVGPVDARYLGRAYEKQVDVSISRWDRGPEMLLSTKTQVSSFGKNLANRFEEAYGDAGNLRTRYPLAAVGFFFVQRSTILELEPDAFEKTIDMMRKLRDTVGLNGYTATGLALVSWDEAAPEAGVMVELDRVPADVRPEQFMTRMIEQVLSATPVSQHVRPRELMERRIIPVVEDEPGSDT</sequence>
<reference evidence="1" key="2">
    <citation type="submission" date="2020-09" db="EMBL/GenBank/DDBJ databases">
        <authorList>
            <person name="Sun Q."/>
            <person name="Zhou Y."/>
        </authorList>
    </citation>
    <scope>NUCLEOTIDE SEQUENCE</scope>
    <source>
        <strain evidence="1">CGMCC 1.8984</strain>
    </source>
</reference>
<name>A0A917PR82_9MICO</name>
<gene>
    <name evidence="1" type="ORF">GCM10011372_29420</name>
</gene>
<keyword evidence="2" id="KW-1185">Reference proteome</keyword>
<organism evidence="1 2">
    <name type="scientific">Agromyces bauzanensis</name>
    <dbReference type="NCBI Taxonomy" id="1308924"/>
    <lineage>
        <taxon>Bacteria</taxon>
        <taxon>Bacillati</taxon>
        <taxon>Actinomycetota</taxon>
        <taxon>Actinomycetes</taxon>
        <taxon>Micrococcales</taxon>
        <taxon>Microbacteriaceae</taxon>
        <taxon>Agromyces</taxon>
    </lineage>
</organism>
<protein>
    <submittedName>
        <fullName evidence="1">Uncharacterized protein</fullName>
    </submittedName>
</protein>
<evidence type="ECO:0000313" key="2">
    <source>
        <dbReference type="Proteomes" id="UP000636956"/>
    </source>
</evidence>
<dbReference type="EMBL" id="BMMD01000019">
    <property type="protein sequence ID" value="GGJ88960.1"/>
    <property type="molecule type" value="Genomic_DNA"/>
</dbReference>
<reference evidence="1" key="1">
    <citation type="journal article" date="2014" name="Int. J. Syst. Evol. Microbiol.">
        <title>Complete genome sequence of Corynebacterium casei LMG S-19264T (=DSM 44701T), isolated from a smear-ripened cheese.</title>
        <authorList>
            <consortium name="US DOE Joint Genome Institute (JGI-PGF)"/>
            <person name="Walter F."/>
            <person name="Albersmeier A."/>
            <person name="Kalinowski J."/>
            <person name="Ruckert C."/>
        </authorList>
    </citation>
    <scope>NUCLEOTIDE SEQUENCE</scope>
    <source>
        <strain evidence="1">CGMCC 1.8984</strain>
    </source>
</reference>
<proteinExistence type="predicted"/>
<accession>A0A917PR82</accession>